<evidence type="ECO:0000256" key="6">
    <source>
        <dbReference type="SAM" id="SignalP"/>
    </source>
</evidence>
<evidence type="ECO:0000256" key="2">
    <source>
        <dbReference type="ARBA" id="ARBA00022614"/>
    </source>
</evidence>
<dbReference type="FunFam" id="3.80.10.10:FF:000400">
    <property type="entry name" value="Nuclear pore complex protein NUP107"/>
    <property type="match status" value="1"/>
</dbReference>
<dbReference type="AlphaFoldDB" id="A0A5P1FK24"/>
<dbReference type="Proteomes" id="UP000243459">
    <property type="component" value="Chromosome 2"/>
</dbReference>
<protein>
    <recommendedName>
        <fullName evidence="7">Leucine-rich repeat-containing N-terminal plant-type domain-containing protein</fullName>
    </recommendedName>
</protein>
<accession>A0A5P1FK24</accession>
<dbReference type="Pfam" id="PF08263">
    <property type="entry name" value="LRRNT_2"/>
    <property type="match status" value="1"/>
</dbReference>
<comment type="subcellular location">
    <subcellularLocation>
        <location evidence="1">Membrane</location>
    </subcellularLocation>
</comment>
<keyword evidence="4" id="KW-0677">Repeat</keyword>
<dbReference type="Pfam" id="PF00560">
    <property type="entry name" value="LRR_1"/>
    <property type="match status" value="3"/>
</dbReference>
<evidence type="ECO:0000259" key="7">
    <source>
        <dbReference type="Pfam" id="PF08263"/>
    </source>
</evidence>
<gene>
    <name evidence="8" type="ORF">A4U43_C02F5010</name>
</gene>
<evidence type="ECO:0000313" key="9">
    <source>
        <dbReference type="Proteomes" id="UP000243459"/>
    </source>
</evidence>
<evidence type="ECO:0000256" key="4">
    <source>
        <dbReference type="ARBA" id="ARBA00022737"/>
    </source>
</evidence>
<dbReference type="InterPro" id="IPR032675">
    <property type="entry name" value="LRR_dom_sf"/>
</dbReference>
<sequence length="176" mass="19686">MESGGQCFLLQTILWLVLSGRCYSSHLDVQCLMTLQRSLIDPDNNLKYSWNFENTTEGVICNFNGVECWHPDENKVLSLRLSNMNLQGKFPAGLENCYSLTVLDLSNNKFTGPIPDDISKRIPSAASLNLSYNGFSGNIPSNLSNCSYLNTLDLQHNQLTGTIPWQISTLKSIDNF</sequence>
<dbReference type="GO" id="GO:0016020">
    <property type="term" value="C:membrane"/>
    <property type="evidence" value="ECO:0007669"/>
    <property type="project" value="UniProtKB-SubCell"/>
</dbReference>
<keyword evidence="9" id="KW-1185">Reference proteome</keyword>
<organism evidence="8 9">
    <name type="scientific">Asparagus officinalis</name>
    <name type="common">Garden asparagus</name>
    <dbReference type="NCBI Taxonomy" id="4686"/>
    <lineage>
        <taxon>Eukaryota</taxon>
        <taxon>Viridiplantae</taxon>
        <taxon>Streptophyta</taxon>
        <taxon>Embryophyta</taxon>
        <taxon>Tracheophyta</taxon>
        <taxon>Spermatophyta</taxon>
        <taxon>Magnoliopsida</taxon>
        <taxon>Liliopsida</taxon>
        <taxon>Asparagales</taxon>
        <taxon>Asparagaceae</taxon>
        <taxon>Asparagoideae</taxon>
        <taxon>Asparagus</taxon>
    </lineage>
</organism>
<dbReference type="PANTHER" id="PTHR48010">
    <property type="entry name" value="OS05G0588300 PROTEIN"/>
    <property type="match status" value="1"/>
</dbReference>
<reference evidence="9" key="1">
    <citation type="journal article" date="2017" name="Nat. Commun.">
        <title>The asparagus genome sheds light on the origin and evolution of a young Y chromosome.</title>
        <authorList>
            <person name="Harkess A."/>
            <person name="Zhou J."/>
            <person name="Xu C."/>
            <person name="Bowers J.E."/>
            <person name="Van der Hulst R."/>
            <person name="Ayyampalayam S."/>
            <person name="Mercati F."/>
            <person name="Riccardi P."/>
            <person name="McKain M.R."/>
            <person name="Kakrana A."/>
            <person name="Tang H."/>
            <person name="Ray J."/>
            <person name="Groenendijk J."/>
            <person name="Arikit S."/>
            <person name="Mathioni S.M."/>
            <person name="Nakano M."/>
            <person name="Shan H."/>
            <person name="Telgmann-Rauber A."/>
            <person name="Kanno A."/>
            <person name="Yue Z."/>
            <person name="Chen H."/>
            <person name="Li W."/>
            <person name="Chen Y."/>
            <person name="Xu X."/>
            <person name="Zhang Y."/>
            <person name="Luo S."/>
            <person name="Chen H."/>
            <person name="Gao J."/>
            <person name="Mao Z."/>
            <person name="Pires J.C."/>
            <person name="Luo M."/>
            <person name="Kudrna D."/>
            <person name="Wing R.A."/>
            <person name="Meyers B.C."/>
            <person name="Yi K."/>
            <person name="Kong H."/>
            <person name="Lavrijsen P."/>
            <person name="Sunseri F."/>
            <person name="Falavigna A."/>
            <person name="Ye Y."/>
            <person name="Leebens-Mack J.H."/>
            <person name="Chen G."/>
        </authorList>
    </citation>
    <scope>NUCLEOTIDE SEQUENCE [LARGE SCALE GENOMIC DNA]</scope>
    <source>
        <strain evidence="9">cv. DH0086</strain>
    </source>
</reference>
<evidence type="ECO:0000256" key="3">
    <source>
        <dbReference type="ARBA" id="ARBA00022729"/>
    </source>
</evidence>
<evidence type="ECO:0000256" key="5">
    <source>
        <dbReference type="ARBA" id="ARBA00023136"/>
    </source>
</evidence>
<dbReference type="InterPro" id="IPR050994">
    <property type="entry name" value="At_inactive_RLKs"/>
</dbReference>
<keyword evidence="5" id="KW-0472">Membrane</keyword>
<evidence type="ECO:0000313" key="8">
    <source>
        <dbReference type="EMBL" id="ONK77289.1"/>
    </source>
</evidence>
<dbReference type="SUPFAM" id="SSF52058">
    <property type="entry name" value="L domain-like"/>
    <property type="match status" value="1"/>
</dbReference>
<dbReference type="Gene3D" id="3.80.10.10">
    <property type="entry name" value="Ribonuclease Inhibitor"/>
    <property type="match status" value="1"/>
</dbReference>
<dbReference type="Gramene" id="ONK77289">
    <property type="protein sequence ID" value="ONK77289"/>
    <property type="gene ID" value="A4U43_C02F5010"/>
</dbReference>
<dbReference type="InterPro" id="IPR001611">
    <property type="entry name" value="Leu-rich_rpt"/>
</dbReference>
<keyword evidence="3 6" id="KW-0732">Signal</keyword>
<name>A0A5P1FK24_ASPOF</name>
<feature type="signal peptide" evidence="6">
    <location>
        <begin position="1"/>
        <end position="24"/>
    </location>
</feature>
<keyword evidence="2" id="KW-0433">Leucine-rich repeat</keyword>
<dbReference type="PANTHER" id="PTHR48010:SF55">
    <property type="entry name" value="OS01G0607900 PROTEIN"/>
    <property type="match status" value="1"/>
</dbReference>
<dbReference type="EMBL" id="CM007382">
    <property type="protein sequence ID" value="ONK77289.1"/>
    <property type="molecule type" value="Genomic_DNA"/>
</dbReference>
<feature type="chain" id="PRO_5024441251" description="Leucine-rich repeat-containing N-terminal plant-type domain-containing protein" evidence="6">
    <location>
        <begin position="25"/>
        <end position="176"/>
    </location>
</feature>
<feature type="domain" description="Leucine-rich repeat-containing N-terminal plant-type" evidence="7">
    <location>
        <begin position="28"/>
        <end position="69"/>
    </location>
</feature>
<dbReference type="InterPro" id="IPR013210">
    <property type="entry name" value="LRR_N_plant-typ"/>
</dbReference>
<evidence type="ECO:0000256" key="1">
    <source>
        <dbReference type="ARBA" id="ARBA00004370"/>
    </source>
</evidence>
<proteinExistence type="predicted"/>
<dbReference type="OMA" id="WIFEYPR"/>